<organism evidence="1">
    <name type="scientific">Solanum lycopersicum</name>
    <name type="common">Tomato</name>
    <name type="synonym">Lycopersicon esculentum</name>
    <dbReference type="NCBI Taxonomy" id="4081"/>
    <lineage>
        <taxon>Eukaryota</taxon>
        <taxon>Viridiplantae</taxon>
        <taxon>Streptophyta</taxon>
        <taxon>Embryophyta</taxon>
        <taxon>Tracheophyta</taxon>
        <taxon>Spermatophyta</taxon>
        <taxon>Magnoliopsida</taxon>
        <taxon>eudicotyledons</taxon>
        <taxon>Gunneridae</taxon>
        <taxon>Pentapetalae</taxon>
        <taxon>asterids</taxon>
        <taxon>lamiids</taxon>
        <taxon>Solanales</taxon>
        <taxon>Solanaceae</taxon>
        <taxon>Solanoideae</taxon>
        <taxon>Solaneae</taxon>
        <taxon>Solanum</taxon>
        <taxon>Solanum subgen. Lycopersicon</taxon>
    </lineage>
</organism>
<keyword evidence="2" id="KW-1185">Reference proteome</keyword>
<dbReference type="HOGENOM" id="CLU_1771294_0_0_1"/>
<reference evidence="1" key="1">
    <citation type="journal article" date="2012" name="Nature">
        <title>The tomato genome sequence provides insights into fleshy fruit evolution.</title>
        <authorList>
            <consortium name="Tomato Genome Consortium"/>
        </authorList>
    </citation>
    <scope>NUCLEOTIDE SEQUENCE [LARGE SCALE GENOMIC DNA]</scope>
    <source>
        <strain evidence="1">cv. Heinz 1706</strain>
    </source>
</reference>
<proteinExistence type="predicted"/>
<evidence type="ECO:0000313" key="2">
    <source>
        <dbReference type="Proteomes" id="UP000004994"/>
    </source>
</evidence>
<dbReference type="InParanoid" id="K4D7L5"/>
<dbReference type="AlphaFoldDB" id="K4D7L5"/>
<evidence type="ECO:0008006" key="3">
    <source>
        <dbReference type="Google" id="ProtNLM"/>
    </source>
</evidence>
<dbReference type="Gramene" id="Solyc11g030810.1.1">
    <property type="protein sequence ID" value="Solyc11g030810.1.1"/>
    <property type="gene ID" value="Solyc11g030810.1"/>
</dbReference>
<name>K4D7L5_SOLLC</name>
<sequence>MCASVHIKHRSFPFCPYLGVDPRFRYLPLRYRIGSYWYCFNPIGEVVCSGDEKMVTMTRRERWRYETGFANWISPYRKPKVRPQLLKVPNAQTGKKKWWMKPPLLFLKLNSDGRCRYGICGGGGVVRDSMGALTMAYPIPLGVGTSN</sequence>
<protein>
    <recommendedName>
        <fullName evidence="3">RNase H type-1 domain-containing protein</fullName>
    </recommendedName>
</protein>
<evidence type="ECO:0000313" key="1">
    <source>
        <dbReference type="EnsemblPlants" id="Solyc11g030810.1.1"/>
    </source>
</evidence>
<accession>K4D7L5</accession>
<dbReference type="PaxDb" id="4081-Solyc11g030810.1.1"/>
<reference evidence="1" key="2">
    <citation type="submission" date="2015-06" db="UniProtKB">
        <authorList>
            <consortium name="EnsemblPlants"/>
        </authorList>
    </citation>
    <scope>IDENTIFICATION</scope>
    <source>
        <strain evidence="1">cv. Heinz 1706</strain>
    </source>
</reference>
<dbReference type="EnsemblPlants" id="Solyc11g030810.1.1">
    <property type="protein sequence ID" value="Solyc11g030810.1.1"/>
    <property type="gene ID" value="Solyc11g030810.1"/>
</dbReference>
<dbReference type="Proteomes" id="UP000004994">
    <property type="component" value="Chromosome 11"/>
</dbReference>